<evidence type="ECO:0000256" key="2">
    <source>
        <dbReference type="ARBA" id="ARBA00022452"/>
    </source>
</evidence>
<evidence type="ECO:0000259" key="7">
    <source>
        <dbReference type="Pfam" id="PF07244"/>
    </source>
</evidence>
<keyword evidence="2" id="KW-1134">Transmembrane beta strand</keyword>
<dbReference type="AlphaFoldDB" id="A0A3L9YJ71"/>
<sequence length="966" mass="104771">MSAAAIGPEILFQNRIHGDRLDTKFGKPAQVVIGDIVTPQLPGLITRQHAIVQNSKRDSLHRIQKPSHKPRDPERNIHDQAAPADHAQHPLHQGPEGFHLRSAQFIDTRRGLSQNPGNDRGRNIIDIDRLKPRIRTDHRQDRSKPCHRRKPVEELVFRAEYDRRSQDHGLRKMLKDSSLPFGLGPGVSAVAVRVGSDGGNLHQMRDTFGRGQTRDTARALGLHGIEPVLSAFRQDADAVDHGIRPVQGRGHRGVVAQIGENRLNLTYGAVGPHEQGLVRATDRNPHPPTLFRHTPRHIATDKARTAEDCDEFRHGHDPSVLLVPVDTRASLTEQGANRPKIGLKSIATVSRPVVRTLSHRYIWTKRLLRGGGLARLRAFLLSCVLLYPGIAGAEVAFDVPGGSEDLIDALRATSLLARTDAEESTSVQDRVAAARADYARLLGVLYEYGYFGPVISIRLNGREAAELSPFSPPARIDRADIRVETGPAFRLGRTDIAPLAPDTELPEGFRSGAPANTPVLREAAEAAITGWRQAGHATADIGRQSITARQQEAVLDADISVSPGPLVRFGDLIPQGQQRTRPERIREIAGLPRGEIFDPDTLETSEQRLRRTGTFRSVALEERTPDANAVMDIGATLVEAPLRRFGFGAEISSSDGGALSAYWLHRNLLGGAERLRFDAEISGVGGDTGGADWELRGVFTRPATFRPDTALIFDTRLAGLDEPTFEETVFETSLGFERLISDELTTRFGVGLRFSDIDDAFGSRQIVLATLPTSATYDRRDNPLDARSGYYAELELTPFAVLEGTGDGFGLRAVLDGRGYLGFGQDDRVRLAGRVQLGTIEGGAFTDLPPEFLFYSGGGGTVRGQPYKSLGATQGGTSSGGRGFAGLSAEIRADITETYGLVAFADGGYISAGPLGDTDGDWHAGAGLGFRYNTALGPIRLDVATPVTGDNAGQRVLLYIGIGHTF</sequence>
<evidence type="ECO:0000256" key="1">
    <source>
        <dbReference type="ARBA" id="ARBA00004370"/>
    </source>
</evidence>
<evidence type="ECO:0000259" key="6">
    <source>
        <dbReference type="Pfam" id="PF01103"/>
    </source>
</evidence>
<dbReference type="InterPro" id="IPR000184">
    <property type="entry name" value="Bac_surfAg_D15"/>
</dbReference>
<accession>A0A3L9YJ71</accession>
<keyword evidence="3" id="KW-0812">Transmembrane</keyword>
<evidence type="ECO:0000256" key="3">
    <source>
        <dbReference type="ARBA" id="ARBA00022692"/>
    </source>
</evidence>
<proteinExistence type="predicted"/>
<dbReference type="Gene3D" id="2.40.160.50">
    <property type="entry name" value="membrane protein fhac: a member of the omp85/tpsb transporter family"/>
    <property type="match status" value="1"/>
</dbReference>
<dbReference type="EMBL" id="RCNT01000003">
    <property type="protein sequence ID" value="RMA42840.1"/>
    <property type="molecule type" value="Genomic_DNA"/>
</dbReference>
<dbReference type="InterPro" id="IPR010827">
    <property type="entry name" value="BamA/TamA_POTRA"/>
</dbReference>
<dbReference type="Pfam" id="PF01103">
    <property type="entry name" value="Omp85"/>
    <property type="match status" value="1"/>
</dbReference>
<dbReference type="InterPro" id="IPR039910">
    <property type="entry name" value="D15-like"/>
</dbReference>
<keyword evidence="9" id="KW-1185">Reference proteome</keyword>
<evidence type="ECO:0000313" key="8">
    <source>
        <dbReference type="EMBL" id="RMA42840.1"/>
    </source>
</evidence>
<name>A0A3L9YJ71_9RHOB</name>
<dbReference type="Proteomes" id="UP000281343">
    <property type="component" value="Unassembled WGS sequence"/>
</dbReference>
<dbReference type="GO" id="GO:0019867">
    <property type="term" value="C:outer membrane"/>
    <property type="evidence" value="ECO:0007669"/>
    <property type="project" value="InterPro"/>
</dbReference>
<feature type="domain" description="POTRA" evidence="7">
    <location>
        <begin position="568"/>
        <end position="626"/>
    </location>
</feature>
<protein>
    <submittedName>
        <fullName evidence="8">Outer membrane protein assembly factor</fullName>
    </submittedName>
</protein>
<comment type="caution">
    <text evidence="8">The sequence shown here is derived from an EMBL/GenBank/DDBJ whole genome shotgun (WGS) entry which is preliminary data.</text>
</comment>
<feature type="region of interest" description="Disordered" evidence="5">
    <location>
        <begin position="52"/>
        <end position="77"/>
    </location>
</feature>
<dbReference type="Gene3D" id="3.10.20.310">
    <property type="entry name" value="membrane protein fhac"/>
    <property type="match status" value="1"/>
</dbReference>
<organism evidence="8 9">
    <name type="scientific">Rhodophyticola porphyridii</name>
    <dbReference type="NCBI Taxonomy" id="1852017"/>
    <lineage>
        <taxon>Bacteria</taxon>
        <taxon>Pseudomonadati</taxon>
        <taxon>Pseudomonadota</taxon>
        <taxon>Alphaproteobacteria</taxon>
        <taxon>Rhodobacterales</taxon>
        <taxon>Roseobacteraceae</taxon>
        <taxon>Rhodophyticola</taxon>
    </lineage>
</organism>
<reference evidence="8 9" key="1">
    <citation type="submission" date="2018-10" db="EMBL/GenBank/DDBJ databases">
        <authorList>
            <person name="Jung H.S."/>
            <person name="Jeon C.O."/>
        </authorList>
    </citation>
    <scope>NUCLEOTIDE SEQUENCE [LARGE SCALE GENOMIC DNA]</scope>
    <source>
        <strain evidence="8 9">MA-7-27</strain>
    </source>
</reference>
<dbReference type="PANTHER" id="PTHR12815:SF18">
    <property type="entry name" value="SORTING AND ASSEMBLY MACHINERY COMPONENT 50 HOMOLOG"/>
    <property type="match status" value="1"/>
</dbReference>
<evidence type="ECO:0000313" key="9">
    <source>
        <dbReference type="Proteomes" id="UP000281343"/>
    </source>
</evidence>
<gene>
    <name evidence="8" type="ORF">D9R08_08695</name>
</gene>
<evidence type="ECO:0000256" key="4">
    <source>
        <dbReference type="ARBA" id="ARBA00023136"/>
    </source>
</evidence>
<keyword evidence="4" id="KW-0472">Membrane</keyword>
<feature type="domain" description="Bacterial surface antigen (D15)" evidence="6">
    <location>
        <begin position="667"/>
        <end position="966"/>
    </location>
</feature>
<dbReference type="PANTHER" id="PTHR12815">
    <property type="entry name" value="SORTING AND ASSEMBLY MACHINERY SAMM50 PROTEIN FAMILY MEMBER"/>
    <property type="match status" value="1"/>
</dbReference>
<dbReference type="Pfam" id="PF07244">
    <property type="entry name" value="POTRA"/>
    <property type="match status" value="1"/>
</dbReference>
<comment type="subcellular location">
    <subcellularLocation>
        <location evidence="1">Membrane</location>
    </subcellularLocation>
</comment>
<evidence type="ECO:0000256" key="5">
    <source>
        <dbReference type="SAM" id="MobiDB-lite"/>
    </source>
</evidence>